<dbReference type="InterPro" id="IPR003309">
    <property type="entry name" value="SCAN_dom"/>
</dbReference>
<dbReference type="GeneTree" id="ENSGT00940000154740"/>
<reference evidence="4 5" key="1">
    <citation type="submission" date="2016-04" db="EMBL/GenBank/DDBJ databases">
        <title>Polished mammalian reference genomes with single-molecule sequencing and chromosome conformation capture applied to the Capra hircus genome.</title>
        <authorList>
            <person name="Bickhart D.M."/>
            <person name="Koren S."/>
            <person name="Rosen B."/>
            <person name="Hastie A."/>
            <person name="Liachko I."/>
            <person name="Sullivan S.T."/>
            <person name="Burton J."/>
            <person name="Sayre B.L."/>
            <person name="Huson H.J."/>
            <person name="Lee J."/>
            <person name="Lam E."/>
            <person name="Kelley C.M."/>
            <person name="Hutchison J.L."/>
            <person name="Zhou Y."/>
            <person name="Sun J."/>
            <person name="Crisa A."/>
            <person name="Schwartz J.C."/>
            <person name="Hammond J.A."/>
            <person name="Schroeder S.G."/>
            <person name="Liu G.E."/>
            <person name="Dunham M."/>
            <person name="Shendure J."/>
            <person name="Sonstegard T.S."/>
            <person name="Phillippy A.M."/>
            <person name="Van Tassell C.P."/>
            <person name="Smith T.P."/>
        </authorList>
    </citation>
    <scope>NUCLEOTIDE SEQUENCE [LARGE SCALE GENOMIC DNA]</scope>
</reference>
<dbReference type="PROSITE" id="PS50804">
    <property type="entry name" value="SCAN_BOX"/>
    <property type="match status" value="1"/>
</dbReference>
<dbReference type="SUPFAM" id="SSF47353">
    <property type="entry name" value="Retrovirus capsid dimerization domain-like"/>
    <property type="match status" value="1"/>
</dbReference>
<protein>
    <recommendedName>
        <fullName evidence="3">SCAN box domain-containing protein</fullName>
    </recommendedName>
</protein>
<dbReference type="PANTHER" id="PTHR45935:SF26">
    <property type="entry name" value="SCAN DOMAIN-CONTAINING PROTEIN SCAND2P-RELATED"/>
    <property type="match status" value="1"/>
</dbReference>
<proteinExistence type="predicted"/>
<dbReference type="InterPro" id="IPR050916">
    <property type="entry name" value="SCAN-C2H2_zinc_finger"/>
</dbReference>
<reference evidence="4" key="2">
    <citation type="submission" date="2025-08" db="UniProtKB">
        <authorList>
            <consortium name="Ensembl"/>
        </authorList>
    </citation>
    <scope>IDENTIFICATION</scope>
</reference>
<dbReference type="Proteomes" id="UP000291000">
    <property type="component" value="Chromosome 21"/>
</dbReference>
<name>A0A452EDX3_CAPHI</name>
<dbReference type="SMART" id="SM00431">
    <property type="entry name" value="SCAN"/>
    <property type="match status" value="1"/>
</dbReference>
<dbReference type="OMA" id="IQIWVRQ"/>
<reference evidence="4" key="3">
    <citation type="submission" date="2025-09" db="UniProtKB">
        <authorList>
            <consortium name="Ensembl"/>
        </authorList>
    </citation>
    <scope>IDENTIFICATION</scope>
</reference>
<keyword evidence="5" id="KW-1185">Reference proteome</keyword>
<evidence type="ECO:0000313" key="4">
    <source>
        <dbReference type="Ensembl" id="ENSCHIP00000010356.1"/>
    </source>
</evidence>
<accession>A0A452EDX3</accession>
<dbReference type="AlphaFoldDB" id="A0A452EDX3"/>
<dbReference type="Bgee" id="ENSCHIG00000012909">
    <property type="expression patterns" value="Expressed in cerebellum and 15 other cell types or tissues"/>
</dbReference>
<dbReference type="Ensembl" id="ENSCHIT00000018134.1">
    <property type="protein sequence ID" value="ENSCHIP00000010356.1"/>
    <property type="gene ID" value="ENSCHIG00000012909.1"/>
</dbReference>
<dbReference type="PANTHER" id="PTHR45935">
    <property type="entry name" value="PROTEIN ZBED8-RELATED"/>
    <property type="match status" value="1"/>
</dbReference>
<evidence type="ECO:0000256" key="1">
    <source>
        <dbReference type="ARBA" id="ARBA00023242"/>
    </source>
</evidence>
<feature type="domain" description="SCAN box" evidence="3">
    <location>
        <begin position="42"/>
        <end position="100"/>
    </location>
</feature>
<evidence type="ECO:0000259" key="3">
    <source>
        <dbReference type="PROSITE" id="PS50804"/>
    </source>
</evidence>
<evidence type="ECO:0000313" key="5">
    <source>
        <dbReference type="Proteomes" id="UP000291000"/>
    </source>
</evidence>
<organism evidence="4 5">
    <name type="scientific">Capra hircus</name>
    <name type="common">Goat</name>
    <dbReference type="NCBI Taxonomy" id="9925"/>
    <lineage>
        <taxon>Eukaryota</taxon>
        <taxon>Metazoa</taxon>
        <taxon>Chordata</taxon>
        <taxon>Craniata</taxon>
        <taxon>Vertebrata</taxon>
        <taxon>Euteleostomi</taxon>
        <taxon>Mammalia</taxon>
        <taxon>Eutheria</taxon>
        <taxon>Laurasiatheria</taxon>
        <taxon>Artiodactyla</taxon>
        <taxon>Ruminantia</taxon>
        <taxon>Pecora</taxon>
        <taxon>Bovidae</taxon>
        <taxon>Caprinae</taxon>
        <taxon>Capra</taxon>
    </lineage>
</organism>
<dbReference type="Pfam" id="PF02023">
    <property type="entry name" value="SCAN"/>
    <property type="match status" value="1"/>
</dbReference>
<dbReference type="Gene3D" id="1.10.4020.10">
    <property type="entry name" value="DNA breaking-rejoining enzymes"/>
    <property type="match status" value="1"/>
</dbReference>
<dbReference type="InterPro" id="IPR038269">
    <property type="entry name" value="SCAN_sf"/>
</dbReference>
<comment type="subcellular location">
    <subcellularLocation>
        <location evidence="2">Nucleus</location>
    </subcellularLocation>
</comment>
<sequence length="117" mass="13416">MAVAVDKQIHTQVQEGLRIMKLEEDSHREQEIFLLGNVPGPEISCQCFRPERQTKEQFLESLVLEPFLADLPQEIQIWVRQKHPQSGQQAVALVEDLQGEPGRQQQQVRYGNLVLSS</sequence>
<evidence type="ECO:0000256" key="2">
    <source>
        <dbReference type="PROSITE-ProRule" id="PRU00187"/>
    </source>
</evidence>
<keyword evidence="1 2" id="KW-0539">Nucleus</keyword>
<dbReference type="EMBL" id="LWLT01000019">
    <property type="status" value="NOT_ANNOTATED_CDS"/>
    <property type="molecule type" value="Genomic_DNA"/>
</dbReference>
<dbReference type="GO" id="GO:0005634">
    <property type="term" value="C:nucleus"/>
    <property type="evidence" value="ECO:0007669"/>
    <property type="project" value="UniProtKB-SubCell"/>
</dbReference>